<organism evidence="5 6">
    <name type="scientific">Methanobrevibacter millerae</name>
    <dbReference type="NCBI Taxonomy" id="230361"/>
    <lineage>
        <taxon>Archaea</taxon>
        <taxon>Methanobacteriati</taxon>
        <taxon>Methanobacteriota</taxon>
        <taxon>Methanomada group</taxon>
        <taxon>Methanobacteria</taxon>
        <taxon>Methanobacteriales</taxon>
        <taxon>Methanobacteriaceae</taxon>
        <taxon>Methanobrevibacter</taxon>
    </lineage>
</organism>
<dbReference type="GO" id="GO:0005840">
    <property type="term" value="C:ribosome"/>
    <property type="evidence" value="ECO:0007669"/>
    <property type="project" value="UniProtKB-KW"/>
</dbReference>
<keyword evidence="6" id="KW-1185">Reference proteome</keyword>
<dbReference type="GO" id="GO:0006412">
    <property type="term" value="P:translation"/>
    <property type="evidence" value="ECO:0007669"/>
    <property type="project" value="UniProtKB-UniRule"/>
</dbReference>
<evidence type="ECO:0000259" key="4">
    <source>
        <dbReference type="Pfam" id="PF01775"/>
    </source>
</evidence>
<evidence type="ECO:0000256" key="1">
    <source>
        <dbReference type="ARBA" id="ARBA00022980"/>
    </source>
</evidence>
<keyword evidence="1 3" id="KW-0689">Ribosomal protein</keyword>
<dbReference type="GeneID" id="26737101"/>
<dbReference type="PATRIC" id="fig|230361.4.peg.2216"/>
<evidence type="ECO:0000313" key="6">
    <source>
        <dbReference type="Proteomes" id="UP000067738"/>
    </source>
</evidence>
<dbReference type="RefSeq" id="WP_058740108.1">
    <property type="nucleotide sequence ID" value="NZ_CP011266.1"/>
</dbReference>
<dbReference type="GO" id="GO:1990904">
    <property type="term" value="C:ribonucleoprotein complex"/>
    <property type="evidence" value="ECO:0007669"/>
    <property type="project" value="UniProtKB-KW"/>
</dbReference>
<dbReference type="Proteomes" id="UP000067738">
    <property type="component" value="Chromosome"/>
</dbReference>
<gene>
    <name evidence="3 5" type="primary">rplX</name>
    <name evidence="3" type="synonym">rpl18a</name>
    <name evidence="3" type="synonym">rpl20e</name>
    <name evidence="5" type="ORF">sm9_2143</name>
</gene>
<reference evidence="5 6" key="1">
    <citation type="submission" date="2015-04" db="EMBL/GenBank/DDBJ databases">
        <title>The complete genome sequence of the rumen methanogen Methanobrevibacter millerae SM9.</title>
        <authorList>
            <person name="Leahy S.C."/>
            <person name="Kelly W.J."/>
            <person name="Pacheco D.M."/>
            <person name="Li D."/>
            <person name="Altermann E."/>
            <person name="Attwood G.T."/>
        </authorList>
    </citation>
    <scope>NUCLEOTIDE SEQUENCE [LARGE SCALE GENOMIC DNA]</scope>
    <source>
        <strain evidence="5 6">SM9</strain>
    </source>
</reference>
<dbReference type="Gene3D" id="3.10.20.10">
    <property type="match status" value="1"/>
</dbReference>
<dbReference type="HAMAP" id="MF_00273">
    <property type="entry name" value="Ribosomal_eL20"/>
    <property type="match status" value="1"/>
</dbReference>
<keyword evidence="3" id="KW-0699">rRNA-binding</keyword>
<comment type="similarity">
    <text evidence="3">Belongs to the eukaryotic ribosomal protein eL20 family.</text>
</comment>
<dbReference type="AlphaFoldDB" id="A0A0U3CJ95"/>
<protein>
    <recommendedName>
        <fullName evidence="3">Large ribosomal subunit protein eL20</fullName>
    </recommendedName>
</protein>
<feature type="domain" description="Large ribosomal subunit protein eL20" evidence="4">
    <location>
        <begin position="4"/>
        <end position="57"/>
    </location>
</feature>
<dbReference type="GO" id="GO:0070180">
    <property type="term" value="F:large ribosomal subunit rRNA binding"/>
    <property type="evidence" value="ECO:0007669"/>
    <property type="project" value="UniProtKB-UniRule"/>
</dbReference>
<dbReference type="SUPFAM" id="SSF160374">
    <property type="entry name" value="RplX-like"/>
    <property type="match status" value="1"/>
</dbReference>
<dbReference type="Pfam" id="PF01775">
    <property type="entry name" value="Ribosomal_L18A"/>
    <property type="match status" value="1"/>
</dbReference>
<evidence type="ECO:0000256" key="2">
    <source>
        <dbReference type="ARBA" id="ARBA00023274"/>
    </source>
</evidence>
<keyword evidence="3" id="KW-0694">RNA-binding</keyword>
<accession>A0A0U3CJ95</accession>
<dbReference type="OrthoDB" id="191241at2157"/>
<evidence type="ECO:0000256" key="3">
    <source>
        <dbReference type="HAMAP-Rule" id="MF_00273"/>
    </source>
</evidence>
<proteinExistence type="inferred from homology"/>
<sequence length="74" mass="8601">MITKIYRVKGTFVMGDDFHKFVKEYKATSEADIKQKIYERFGSKHGINRNQIKISEITEIAPEDVVDPIVKEIL</sequence>
<dbReference type="KEGG" id="mmil:sm9_2143"/>
<dbReference type="NCBIfam" id="NF001981">
    <property type="entry name" value="PRK00773.1-1"/>
    <property type="match status" value="1"/>
</dbReference>
<name>A0A0U3CJ95_9EURY</name>
<dbReference type="GO" id="GO:0003735">
    <property type="term" value="F:structural constituent of ribosome"/>
    <property type="evidence" value="ECO:0007669"/>
    <property type="project" value="InterPro"/>
</dbReference>
<dbReference type="EMBL" id="CP011266">
    <property type="protein sequence ID" value="ALT69899.1"/>
    <property type="molecule type" value="Genomic_DNA"/>
</dbReference>
<dbReference type="InterPro" id="IPR023573">
    <property type="entry name" value="Ribosomal_eL20_dom"/>
</dbReference>
<keyword evidence="2 3" id="KW-0687">Ribonucleoprotein</keyword>
<evidence type="ECO:0000313" key="5">
    <source>
        <dbReference type="EMBL" id="ALT69899.1"/>
    </source>
</evidence>
<dbReference type="InterPro" id="IPR028877">
    <property type="entry name" value="Ribosomal_eL20"/>
</dbReference>
<comment type="subunit">
    <text evidence="3">Part of the 50S ribosomal subunit. Binds 23S rRNA.</text>
</comment>